<name>A0A1H5TWS0_9SPHI</name>
<reference evidence="2" key="1">
    <citation type="submission" date="2016-10" db="EMBL/GenBank/DDBJ databases">
        <authorList>
            <person name="Varghese N."/>
            <person name="Submissions S."/>
        </authorList>
    </citation>
    <scope>NUCLEOTIDE SEQUENCE [LARGE SCALE GENOMIC DNA]</scope>
    <source>
        <strain evidence="2">DSM 22361</strain>
    </source>
</reference>
<evidence type="ECO:0000313" key="1">
    <source>
        <dbReference type="EMBL" id="SEF66467.1"/>
    </source>
</evidence>
<protein>
    <submittedName>
        <fullName evidence="1">Uncharacterized protein</fullName>
    </submittedName>
</protein>
<gene>
    <name evidence="1" type="ORF">SAMN05421877_10285</name>
</gene>
<accession>A0A1H5TWS0</accession>
<keyword evidence="2" id="KW-1185">Reference proteome</keyword>
<evidence type="ECO:0000313" key="2">
    <source>
        <dbReference type="Proteomes" id="UP000236731"/>
    </source>
</evidence>
<dbReference type="EMBL" id="FNUT01000002">
    <property type="protein sequence ID" value="SEF66467.1"/>
    <property type="molecule type" value="Genomic_DNA"/>
</dbReference>
<organism evidence="1 2">
    <name type="scientific">Sphingobacterium lactis</name>
    <dbReference type="NCBI Taxonomy" id="797291"/>
    <lineage>
        <taxon>Bacteria</taxon>
        <taxon>Pseudomonadati</taxon>
        <taxon>Bacteroidota</taxon>
        <taxon>Sphingobacteriia</taxon>
        <taxon>Sphingobacteriales</taxon>
        <taxon>Sphingobacteriaceae</taxon>
        <taxon>Sphingobacterium</taxon>
    </lineage>
</organism>
<dbReference type="Proteomes" id="UP000236731">
    <property type="component" value="Unassembled WGS sequence"/>
</dbReference>
<dbReference type="AlphaFoldDB" id="A0A1H5TWS0"/>
<sequence length="60" mass="7041">MDKSIDAILRERTAELLQETIENGTLNFYYDPKRCSINELVRIWQGEETVIKIEDALKLN</sequence>
<proteinExistence type="predicted"/>